<sequence length="63" mass="6863">MSGRCNLSCTGPVRRGEDVVPGFFRFWLSGFSWGARSELVSHLPLLGGCTSTSGTPDLYSDFF</sequence>
<dbReference type="EMBL" id="LXQA010192737">
    <property type="protein sequence ID" value="MCI32102.1"/>
    <property type="molecule type" value="Genomic_DNA"/>
</dbReference>
<reference evidence="1 2" key="1">
    <citation type="journal article" date="2018" name="Front. Plant Sci.">
        <title>Red Clover (Trifolium pratense) and Zigzag Clover (T. medium) - A Picture of Genomic Similarities and Differences.</title>
        <authorList>
            <person name="Dluhosova J."/>
            <person name="Istvanek J."/>
            <person name="Nedelnik J."/>
            <person name="Repkova J."/>
        </authorList>
    </citation>
    <scope>NUCLEOTIDE SEQUENCE [LARGE SCALE GENOMIC DNA]</scope>
    <source>
        <strain evidence="2">cv. 10/8</strain>
        <tissue evidence="1">Leaf</tissue>
    </source>
</reference>
<proteinExistence type="predicted"/>
<dbReference type="Proteomes" id="UP000265520">
    <property type="component" value="Unassembled WGS sequence"/>
</dbReference>
<evidence type="ECO:0000313" key="1">
    <source>
        <dbReference type="EMBL" id="MCI32102.1"/>
    </source>
</evidence>
<keyword evidence="2" id="KW-1185">Reference proteome</keyword>
<protein>
    <submittedName>
        <fullName evidence="1">Uncharacterized protein</fullName>
    </submittedName>
</protein>
<evidence type="ECO:0000313" key="2">
    <source>
        <dbReference type="Proteomes" id="UP000265520"/>
    </source>
</evidence>
<accession>A0A392R7M8</accession>
<comment type="caution">
    <text evidence="1">The sequence shown here is derived from an EMBL/GenBank/DDBJ whole genome shotgun (WGS) entry which is preliminary data.</text>
</comment>
<name>A0A392R7M8_9FABA</name>
<organism evidence="1 2">
    <name type="scientific">Trifolium medium</name>
    <dbReference type="NCBI Taxonomy" id="97028"/>
    <lineage>
        <taxon>Eukaryota</taxon>
        <taxon>Viridiplantae</taxon>
        <taxon>Streptophyta</taxon>
        <taxon>Embryophyta</taxon>
        <taxon>Tracheophyta</taxon>
        <taxon>Spermatophyta</taxon>
        <taxon>Magnoliopsida</taxon>
        <taxon>eudicotyledons</taxon>
        <taxon>Gunneridae</taxon>
        <taxon>Pentapetalae</taxon>
        <taxon>rosids</taxon>
        <taxon>fabids</taxon>
        <taxon>Fabales</taxon>
        <taxon>Fabaceae</taxon>
        <taxon>Papilionoideae</taxon>
        <taxon>50 kb inversion clade</taxon>
        <taxon>NPAAA clade</taxon>
        <taxon>Hologalegina</taxon>
        <taxon>IRL clade</taxon>
        <taxon>Trifolieae</taxon>
        <taxon>Trifolium</taxon>
    </lineage>
</organism>
<dbReference type="AlphaFoldDB" id="A0A392R7M8"/>